<keyword evidence="2" id="KW-1133">Transmembrane helix</keyword>
<organism evidence="4 5">
    <name type="scientific">Streptomyces sannanensis</name>
    <dbReference type="NCBI Taxonomy" id="285536"/>
    <lineage>
        <taxon>Bacteria</taxon>
        <taxon>Bacillati</taxon>
        <taxon>Actinomycetota</taxon>
        <taxon>Actinomycetes</taxon>
        <taxon>Kitasatosporales</taxon>
        <taxon>Streptomycetaceae</taxon>
        <taxon>Streptomyces</taxon>
    </lineage>
</organism>
<evidence type="ECO:0000313" key="4">
    <source>
        <dbReference type="EMBL" id="GAA3379302.1"/>
    </source>
</evidence>
<sequence>MQADGESGQTVSSESGASMITAAQAGDQWVQDELVAEYLPLVYNIVGRGCTACSGHSSGLIPAEELLIGLALVPPAALPIAPDRTDRAARTAVGLTARTTPRAARRHRLRPRRRMVLIAGGAVLATGAGVVTFSVGAPDRSREVVRSAEAPRTPDADPPVTPTSASPARGPVARAGWRTSASPTPATSPLGRPAPARGAAAPVRANGQSSYVRQVIALLNREREKHGCGPLRADSHLRTAAQRHSDDMAARGFFSHTNPDGTDPGRRITVTGYEWSTYGENIAVGQKSPEQVMKSWMDSPGHRANILNCAFKDVGIGIHFGPGGPWWTQNFGAGG</sequence>
<dbReference type="EMBL" id="BAAAYL010000001">
    <property type="protein sequence ID" value="GAA3379302.1"/>
    <property type="molecule type" value="Genomic_DNA"/>
</dbReference>
<dbReference type="Pfam" id="PF00188">
    <property type="entry name" value="CAP"/>
    <property type="match status" value="1"/>
</dbReference>
<evidence type="ECO:0000313" key="5">
    <source>
        <dbReference type="Proteomes" id="UP001499990"/>
    </source>
</evidence>
<dbReference type="InterPro" id="IPR035940">
    <property type="entry name" value="CAP_sf"/>
</dbReference>
<feature type="region of interest" description="Disordered" evidence="1">
    <location>
        <begin position="140"/>
        <end position="206"/>
    </location>
</feature>
<proteinExistence type="predicted"/>
<dbReference type="PANTHER" id="PTHR31157:SF1">
    <property type="entry name" value="SCP DOMAIN-CONTAINING PROTEIN"/>
    <property type="match status" value="1"/>
</dbReference>
<keyword evidence="2" id="KW-0472">Membrane</keyword>
<dbReference type="PANTHER" id="PTHR31157">
    <property type="entry name" value="SCP DOMAIN-CONTAINING PROTEIN"/>
    <property type="match status" value="1"/>
</dbReference>
<keyword evidence="2" id="KW-0812">Transmembrane</keyword>
<keyword evidence="5" id="KW-1185">Reference proteome</keyword>
<evidence type="ECO:0000259" key="3">
    <source>
        <dbReference type="Pfam" id="PF00188"/>
    </source>
</evidence>
<feature type="compositionally biased region" description="Low complexity" evidence="1">
    <location>
        <begin position="191"/>
        <end position="206"/>
    </location>
</feature>
<feature type="domain" description="SCP" evidence="3">
    <location>
        <begin position="217"/>
        <end position="331"/>
    </location>
</feature>
<dbReference type="SUPFAM" id="SSF55797">
    <property type="entry name" value="PR-1-like"/>
    <property type="match status" value="1"/>
</dbReference>
<evidence type="ECO:0000256" key="1">
    <source>
        <dbReference type="SAM" id="MobiDB-lite"/>
    </source>
</evidence>
<gene>
    <name evidence="4" type="ORF">GCM10020367_62290</name>
</gene>
<comment type="caution">
    <text evidence="4">The sequence shown here is derived from an EMBL/GenBank/DDBJ whole genome shotgun (WGS) entry which is preliminary data.</text>
</comment>
<reference evidence="5" key="1">
    <citation type="journal article" date="2019" name="Int. J. Syst. Evol. Microbiol.">
        <title>The Global Catalogue of Microorganisms (GCM) 10K type strain sequencing project: providing services to taxonomists for standard genome sequencing and annotation.</title>
        <authorList>
            <consortium name="The Broad Institute Genomics Platform"/>
            <consortium name="The Broad Institute Genome Sequencing Center for Infectious Disease"/>
            <person name="Wu L."/>
            <person name="Ma J."/>
        </authorList>
    </citation>
    <scope>NUCLEOTIDE SEQUENCE [LARGE SCALE GENOMIC DNA]</scope>
    <source>
        <strain evidence="5">JCM 9651</strain>
    </source>
</reference>
<dbReference type="Proteomes" id="UP001499990">
    <property type="component" value="Unassembled WGS sequence"/>
</dbReference>
<dbReference type="Gene3D" id="3.40.33.10">
    <property type="entry name" value="CAP"/>
    <property type="match status" value="1"/>
</dbReference>
<dbReference type="CDD" id="cd05379">
    <property type="entry name" value="CAP_bacterial"/>
    <property type="match status" value="1"/>
</dbReference>
<accession>A0ABP6SLS6</accession>
<name>A0ABP6SLS6_9ACTN</name>
<protein>
    <recommendedName>
        <fullName evidence="3">SCP domain-containing protein</fullName>
    </recommendedName>
</protein>
<evidence type="ECO:0000256" key="2">
    <source>
        <dbReference type="SAM" id="Phobius"/>
    </source>
</evidence>
<feature type="transmembrane region" description="Helical" evidence="2">
    <location>
        <begin position="115"/>
        <end position="137"/>
    </location>
</feature>
<dbReference type="InterPro" id="IPR014044">
    <property type="entry name" value="CAP_dom"/>
</dbReference>